<dbReference type="CDD" id="cd17906">
    <property type="entry name" value="CheX"/>
    <property type="match status" value="1"/>
</dbReference>
<dbReference type="EMBL" id="LGHJ01000009">
    <property type="protein sequence ID" value="KPL77503.1"/>
    <property type="molecule type" value="Genomic_DNA"/>
</dbReference>
<dbReference type="InterPro" id="IPR028976">
    <property type="entry name" value="CheC-like_sf"/>
</dbReference>
<dbReference type="RefSeq" id="WP_061913817.1">
    <property type="nucleotide sequence ID" value="NZ_DF967971.1"/>
</dbReference>
<evidence type="ECO:0000313" key="4">
    <source>
        <dbReference type="Proteomes" id="UP000050514"/>
    </source>
</evidence>
<feature type="domain" description="Chemotaxis phosphatase CheX-like" evidence="2">
    <location>
        <begin position="42"/>
        <end position="136"/>
    </location>
</feature>
<dbReference type="InterPro" id="IPR028051">
    <property type="entry name" value="CheX-like_dom"/>
</dbReference>
<organism evidence="3 4">
    <name type="scientific">Bellilinea caldifistulae</name>
    <dbReference type="NCBI Taxonomy" id="360411"/>
    <lineage>
        <taxon>Bacteria</taxon>
        <taxon>Bacillati</taxon>
        <taxon>Chloroflexota</taxon>
        <taxon>Anaerolineae</taxon>
        <taxon>Anaerolineales</taxon>
        <taxon>Anaerolineaceae</taxon>
        <taxon>Bellilinea</taxon>
    </lineage>
</organism>
<sequence length="172" mass="18265">MNVKFLNPFVEAAYEVLRAETGMEISRGELRLEQGMYVTDDVTVILSLVGAVEGTVFYSMNRSAAVRFASIMMGESLIELDGLAQSGIAEIGNVITGRASMKLSENGYESNISTPSLILGKGASISTLDYPRLVVPLVTDAGSVEIHLALREGKRGLKTPQIAVPSAKAVSG</sequence>
<dbReference type="PANTHER" id="PTHR39452:SF1">
    <property type="entry name" value="CHEY-P PHOSPHATASE CHEX"/>
    <property type="match status" value="1"/>
</dbReference>
<gene>
    <name evidence="3" type="ORF">AC812_02865</name>
</gene>
<dbReference type="InterPro" id="IPR038756">
    <property type="entry name" value="CheX-like"/>
</dbReference>
<protein>
    <recommendedName>
        <fullName evidence="2">Chemotaxis phosphatase CheX-like domain-containing protein</fullName>
    </recommendedName>
</protein>
<dbReference type="PANTHER" id="PTHR39452">
    <property type="entry name" value="CHEY-P PHOSPHATASE CHEX"/>
    <property type="match status" value="1"/>
</dbReference>
<name>A0A0P6X3K2_9CHLR</name>
<comment type="caution">
    <text evidence="3">The sequence shown here is derived from an EMBL/GenBank/DDBJ whole genome shotgun (WGS) entry which is preliminary data.</text>
</comment>
<dbReference type="SUPFAM" id="SSF103039">
    <property type="entry name" value="CheC-like"/>
    <property type="match status" value="1"/>
</dbReference>
<keyword evidence="4" id="KW-1185">Reference proteome</keyword>
<proteinExistence type="predicted"/>
<dbReference type="GO" id="GO:0006935">
    <property type="term" value="P:chemotaxis"/>
    <property type="evidence" value="ECO:0007669"/>
    <property type="project" value="UniProtKB-KW"/>
</dbReference>
<evidence type="ECO:0000313" key="3">
    <source>
        <dbReference type="EMBL" id="KPL77503.1"/>
    </source>
</evidence>
<dbReference type="Proteomes" id="UP000050514">
    <property type="component" value="Unassembled WGS sequence"/>
</dbReference>
<evidence type="ECO:0000256" key="1">
    <source>
        <dbReference type="ARBA" id="ARBA00022500"/>
    </source>
</evidence>
<dbReference type="STRING" id="360411.AC812_02865"/>
<dbReference type="Gene3D" id="3.40.1550.10">
    <property type="entry name" value="CheC-like"/>
    <property type="match status" value="1"/>
</dbReference>
<reference evidence="3 4" key="1">
    <citation type="submission" date="2015-07" db="EMBL/GenBank/DDBJ databases">
        <title>Draft genome of Bellilinea caldifistulae DSM 17877.</title>
        <authorList>
            <person name="Hemp J."/>
            <person name="Ward L.M."/>
            <person name="Pace L.A."/>
            <person name="Fischer W.W."/>
        </authorList>
    </citation>
    <scope>NUCLEOTIDE SEQUENCE [LARGE SCALE GENOMIC DNA]</scope>
    <source>
        <strain evidence="3 4">GOMI-1</strain>
    </source>
</reference>
<evidence type="ECO:0000259" key="2">
    <source>
        <dbReference type="Pfam" id="PF13690"/>
    </source>
</evidence>
<keyword evidence="1" id="KW-0145">Chemotaxis</keyword>
<accession>A0A0P6X3K2</accession>
<dbReference type="AlphaFoldDB" id="A0A0P6X3K2"/>
<dbReference type="Pfam" id="PF13690">
    <property type="entry name" value="CheX"/>
    <property type="match status" value="1"/>
</dbReference>
<dbReference type="OrthoDB" id="9790435at2"/>